<dbReference type="InterPro" id="IPR004383">
    <property type="entry name" value="rRNA_lsu_MTrfase_RlmN/Cfr"/>
</dbReference>
<evidence type="ECO:0000256" key="9">
    <source>
        <dbReference type="ARBA" id="ARBA00022694"/>
    </source>
</evidence>
<dbReference type="SFLD" id="SFLDF00275">
    <property type="entry name" value="adenosine_C2_methyltransferase"/>
    <property type="match status" value="1"/>
</dbReference>
<dbReference type="GO" id="GO:0000049">
    <property type="term" value="F:tRNA binding"/>
    <property type="evidence" value="ECO:0007669"/>
    <property type="project" value="UniProtKB-UniRule"/>
</dbReference>
<dbReference type="HAMAP" id="MF_01849">
    <property type="entry name" value="RNA_methyltr_RlmN"/>
    <property type="match status" value="1"/>
</dbReference>
<keyword evidence="4 14" id="KW-0963">Cytoplasm</keyword>
<dbReference type="Gene3D" id="1.10.150.530">
    <property type="match status" value="1"/>
</dbReference>
<evidence type="ECO:0000256" key="6">
    <source>
        <dbReference type="ARBA" id="ARBA00022603"/>
    </source>
</evidence>
<sequence>MLKENFLLKKQKNKINLLDLNFKSMVNFFLKLEEKKFRAIQVMEWIYKKHCVNFDEMNNLSNILKNKLKDISIIQLPECIEEKKSHDGTIKWKLLCHNEFIETIYIPEKNRATLCISSQVGCALKCNFCATGKLGYTRNLLVSEIIGQIWFVINKIHQYKLKNYAVHSITNIVMMGMGEPLLNLRNIIPTIDIITHKYGFHFSKNKVTLSTAGVVPAINKIAGKIDISLAISLHASNDNIRNMIMPINKVYNIKMLLASIKNYLSKSTANRGIVTIEYIMLFNINDNEFHAQELSILLKDISCKINLIPWNSIHNSFYECSSNKRIINFLNYLRNKGFTVTIRKNRGSDINAACGQLIGHNNIIKK</sequence>
<dbReference type="PIRSF" id="PIRSF006004">
    <property type="entry name" value="CHP00048"/>
    <property type="match status" value="1"/>
</dbReference>
<keyword evidence="3 14" id="KW-0004">4Fe-4S</keyword>
<dbReference type="OrthoDB" id="9793973at2"/>
<gene>
    <name evidence="14 16" type="primary">rlmN</name>
    <name evidence="16" type="ORF">BUCICUMA2628_187</name>
</gene>
<keyword evidence="10 14" id="KW-0479">Metal-binding</keyword>
<dbReference type="Pfam" id="PF04055">
    <property type="entry name" value="Radical_SAM"/>
    <property type="match status" value="1"/>
</dbReference>
<feature type="binding site" evidence="14">
    <location>
        <position position="122"/>
    </location>
    <ligand>
        <name>[4Fe-4S] cluster</name>
        <dbReference type="ChEBI" id="CHEBI:49883"/>
        <note>4Fe-4S-S-AdoMet</note>
    </ligand>
</feature>
<comment type="caution">
    <text evidence="14">Lacks conserved residue(s) required for the propagation of feature annotation.</text>
</comment>
<evidence type="ECO:0000256" key="13">
    <source>
        <dbReference type="ARBA" id="ARBA00023157"/>
    </source>
</evidence>
<dbReference type="InterPro" id="IPR058240">
    <property type="entry name" value="rSAM_sf"/>
</dbReference>
<dbReference type="PROSITE" id="PS51918">
    <property type="entry name" value="RADICAL_SAM"/>
    <property type="match status" value="1"/>
</dbReference>
<evidence type="ECO:0000256" key="12">
    <source>
        <dbReference type="ARBA" id="ARBA00023014"/>
    </source>
</evidence>
<evidence type="ECO:0000256" key="8">
    <source>
        <dbReference type="ARBA" id="ARBA00022691"/>
    </source>
</evidence>
<dbReference type="InterPro" id="IPR040072">
    <property type="entry name" value="Methyltransferase_A"/>
</dbReference>
<evidence type="ECO:0000259" key="15">
    <source>
        <dbReference type="PROSITE" id="PS51918"/>
    </source>
</evidence>
<feature type="active site" description="Proton acceptor" evidence="14">
    <location>
        <position position="102"/>
    </location>
</feature>
<dbReference type="SFLD" id="SFLDS00029">
    <property type="entry name" value="Radical_SAM"/>
    <property type="match status" value="1"/>
</dbReference>
<feature type="binding site" evidence="14">
    <location>
        <position position="311"/>
    </location>
    <ligand>
        <name>S-adenosyl-L-methionine</name>
        <dbReference type="ChEBI" id="CHEBI:59789"/>
    </ligand>
</feature>
<keyword evidence="7 14" id="KW-0808">Transferase</keyword>
<comment type="catalytic activity">
    <reaction evidence="14">
        <text>adenosine(2503) in 23S rRNA + 2 reduced [2Fe-2S]-[ferredoxin] + 2 S-adenosyl-L-methionine = 2-methyladenosine(2503) in 23S rRNA + 5'-deoxyadenosine + L-methionine + 2 oxidized [2Fe-2S]-[ferredoxin] + S-adenosyl-L-homocysteine</text>
        <dbReference type="Rhea" id="RHEA:42916"/>
        <dbReference type="Rhea" id="RHEA-COMP:10000"/>
        <dbReference type="Rhea" id="RHEA-COMP:10001"/>
        <dbReference type="Rhea" id="RHEA-COMP:10152"/>
        <dbReference type="Rhea" id="RHEA-COMP:10282"/>
        <dbReference type="ChEBI" id="CHEBI:17319"/>
        <dbReference type="ChEBI" id="CHEBI:33737"/>
        <dbReference type="ChEBI" id="CHEBI:33738"/>
        <dbReference type="ChEBI" id="CHEBI:57844"/>
        <dbReference type="ChEBI" id="CHEBI:57856"/>
        <dbReference type="ChEBI" id="CHEBI:59789"/>
        <dbReference type="ChEBI" id="CHEBI:74411"/>
        <dbReference type="ChEBI" id="CHEBI:74497"/>
        <dbReference type="EC" id="2.1.1.192"/>
    </reaction>
</comment>
<feature type="binding site" evidence="14">
    <location>
        <begin position="232"/>
        <end position="234"/>
    </location>
    <ligand>
        <name>S-adenosyl-L-methionine</name>
        <dbReference type="ChEBI" id="CHEBI:59789"/>
    </ligand>
</feature>
<dbReference type="GO" id="GO:0005737">
    <property type="term" value="C:cytoplasm"/>
    <property type="evidence" value="ECO:0007669"/>
    <property type="project" value="UniProtKB-SubCell"/>
</dbReference>
<dbReference type="InterPro" id="IPR027492">
    <property type="entry name" value="RNA_MTrfase_RlmN"/>
</dbReference>
<evidence type="ECO:0000256" key="4">
    <source>
        <dbReference type="ARBA" id="ARBA00022490"/>
    </source>
</evidence>
<evidence type="ECO:0000313" key="16">
    <source>
        <dbReference type="EMBL" id="VFP78177.1"/>
    </source>
</evidence>
<comment type="subcellular location">
    <subcellularLocation>
        <location evidence="1 14">Cytoplasm</location>
    </subcellularLocation>
</comment>
<dbReference type="InterPro" id="IPR048641">
    <property type="entry name" value="RlmN_N"/>
</dbReference>
<evidence type="ECO:0000256" key="3">
    <source>
        <dbReference type="ARBA" id="ARBA00022485"/>
    </source>
</evidence>
<protein>
    <recommendedName>
        <fullName evidence="14">Dual-specificity RNA methyltransferase RlmN</fullName>
        <ecNumber evidence="14">2.1.1.192</ecNumber>
    </recommendedName>
    <alternativeName>
        <fullName evidence="14">23S rRNA (adenine(2503)-C(2))-methyltransferase</fullName>
    </alternativeName>
    <alternativeName>
        <fullName evidence="14">23S rRNA m2A2503 methyltransferase</fullName>
    </alternativeName>
    <alternativeName>
        <fullName evidence="14">Ribosomal RNA large subunit methyltransferase N</fullName>
    </alternativeName>
    <alternativeName>
        <fullName evidence="14">tRNA (adenine(37)-C(2))-methyltransferase</fullName>
    </alternativeName>
    <alternativeName>
        <fullName evidence="14">tRNA m2A37 methyltransferase</fullName>
    </alternativeName>
</protein>
<comment type="cofactor">
    <cofactor evidence="14">
        <name>[4Fe-4S] cluster</name>
        <dbReference type="ChEBI" id="CHEBI:49883"/>
    </cofactor>
    <text evidence="14">Binds 1 [4Fe-4S] cluster. The cluster is coordinated with 3 cysteines and an exchangeable S-adenosyl-L-methionine.</text>
</comment>
<evidence type="ECO:0000256" key="11">
    <source>
        <dbReference type="ARBA" id="ARBA00023004"/>
    </source>
</evidence>
<keyword evidence="12 14" id="KW-0411">Iron-sulfur</keyword>
<dbReference type="SUPFAM" id="SSF102114">
    <property type="entry name" value="Radical SAM enzymes"/>
    <property type="match status" value="1"/>
</dbReference>
<comment type="miscellaneous">
    <text evidence="14">Reaction proceeds by a ping-pong mechanism involving intermediate methylation of a conserved cysteine residue.</text>
</comment>
<dbReference type="GO" id="GO:0051539">
    <property type="term" value="F:4 iron, 4 sulfur cluster binding"/>
    <property type="evidence" value="ECO:0007669"/>
    <property type="project" value="UniProtKB-UniRule"/>
</dbReference>
<dbReference type="GO" id="GO:0002935">
    <property type="term" value="F:tRNA (adenine(37)-C2)-methyltransferase activity"/>
    <property type="evidence" value="ECO:0007669"/>
    <property type="project" value="UniProtKB-UniRule"/>
</dbReference>
<dbReference type="PANTHER" id="PTHR30544:SF5">
    <property type="entry name" value="RADICAL SAM CORE DOMAIN-CONTAINING PROTEIN"/>
    <property type="match status" value="1"/>
</dbReference>
<evidence type="ECO:0000256" key="5">
    <source>
        <dbReference type="ARBA" id="ARBA00022552"/>
    </source>
</evidence>
<feature type="binding site" evidence="14">
    <location>
        <position position="210"/>
    </location>
    <ligand>
        <name>S-adenosyl-L-methionine</name>
        <dbReference type="ChEBI" id="CHEBI:59789"/>
    </ligand>
</feature>
<dbReference type="InterPro" id="IPR013785">
    <property type="entry name" value="Aldolase_TIM"/>
</dbReference>
<dbReference type="RefSeq" id="WP_154027385.1">
    <property type="nucleotide sequence ID" value="NZ_LR217695.1"/>
</dbReference>
<evidence type="ECO:0000256" key="2">
    <source>
        <dbReference type="ARBA" id="ARBA00007544"/>
    </source>
</evidence>
<dbReference type="SFLD" id="SFLDG01062">
    <property type="entry name" value="methyltransferase_(Class_A)"/>
    <property type="match status" value="1"/>
</dbReference>
<keyword evidence="8 14" id="KW-0949">S-adenosyl-L-methionine</keyword>
<evidence type="ECO:0000256" key="14">
    <source>
        <dbReference type="HAMAP-Rule" id="MF_01849"/>
    </source>
</evidence>
<accession>A0A451CXS2</accession>
<proteinExistence type="inferred from homology"/>
<evidence type="ECO:0000313" key="17">
    <source>
        <dbReference type="Proteomes" id="UP000294404"/>
    </source>
</evidence>
<keyword evidence="9 14" id="KW-0819">tRNA processing</keyword>
<dbReference type="GO" id="GO:0070475">
    <property type="term" value="P:rRNA base methylation"/>
    <property type="evidence" value="ECO:0007669"/>
    <property type="project" value="UniProtKB-UniRule"/>
</dbReference>
<feature type="active site" description="S-methylcysteine intermediate" evidence="14">
    <location>
        <position position="354"/>
    </location>
</feature>
<reference evidence="16 17" key="1">
    <citation type="submission" date="2019-02" db="EMBL/GenBank/DDBJ databases">
        <authorList>
            <person name="Manzano-Marin A."/>
            <person name="Manzano-Marin A."/>
        </authorList>
    </citation>
    <scope>NUCLEOTIDE SEQUENCE [LARGE SCALE GENOMIC DNA]</scope>
    <source>
        <strain evidence="16 17">BuCicuneomaculata</strain>
    </source>
</reference>
<dbReference type="FunFam" id="3.20.20.70:FF:000008">
    <property type="entry name" value="Dual-specificity RNA methyltransferase RlmN"/>
    <property type="match status" value="1"/>
</dbReference>
<dbReference type="Proteomes" id="UP000294404">
    <property type="component" value="Chromosome"/>
</dbReference>
<keyword evidence="11 14" id="KW-0408">Iron</keyword>
<feature type="binding site" evidence="14">
    <location>
        <position position="126"/>
    </location>
    <ligand>
        <name>[4Fe-4S] cluster</name>
        <dbReference type="ChEBI" id="CHEBI:49883"/>
        <note>4Fe-4S-S-AdoMet</note>
    </ligand>
</feature>
<organism evidence="16 17">
    <name type="scientific">Buchnera aphidicola</name>
    <name type="common">Cinara cuneomaculata</name>
    <dbReference type="NCBI Taxonomy" id="1660040"/>
    <lineage>
        <taxon>Bacteria</taxon>
        <taxon>Pseudomonadati</taxon>
        <taxon>Pseudomonadota</taxon>
        <taxon>Gammaproteobacteria</taxon>
        <taxon>Enterobacterales</taxon>
        <taxon>Erwiniaceae</taxon>
        <taxon>Buchnera</taxon>
    </lineage>
</organism>
<dbReference type="CDD" id="cd01335">
    <property type="entry name" value="Radical_SAM"/>
    <property type="match status" value="1"/>
</dbReference>
<comment type="function">
    <text evidence="14">Specifically methylates position 2 of adenine 2503 in 23S rRNA and position 2 of adenine 37 in tRNAs. m2A2503 modification seems to play a crucial role in the proofreading step occurring at the peptidyl transferase center and thus would serve to optimize ribosomal fidelity.</text>
</comment>
<keyword evidence="13 14" id="KW-1015">Disulfide bond</keyword>
<dbReference type="EC" id="2.1.1.192" evidence="14"/>
<dbReference type="PANTHER" id="PTHR30544">
    <property type="entry name" value="23S RRNA METHYLTRANSFERASE"/>
    <property type="match status" value="1"/>
</dbReference>
<dbReference type="InterPro" id="IPR007197">
    <property type="entry name" value="rSAM"/>
</dbReference>
<dbReference type="GO" id="GO:0019843">
    <property type="term" value="F:rRNA binding"/>
    <property type="evidence" value="ECO:0007669"/>
    <property type="project" value="UniProtKB-UniRule"/>
</dbReference>
<comment type="catalytic activity">
    <reaction evidence="14">
        <text>adenosine(37) in tRNA + 2 reduced [2Fe-2S]-[ferredoxin] + 2 S-adenosyl-L-methionine = 2-methyladenosine(37) in tRNA + 5'-deoxyadenosine + L-methionine + 2 oxidized [2Fe-2S]-[ferredoxin] + S-adenosyl-L-homocysteine</text>
        <dbReference type="Rhea" id="RHEA:43332"/>
        <dbReference type="Rhea" id="RHEA-COMP:10000"/>
        <dbReference type="Rhea" id="RHEA-COMP:10001"/>
        <dbReference type="Rhea" id="RHEA-COMP:10162"/>
        <dbReference type="Rhea" id="RHEA-COMP:10485"/>
        <dbReference type="ChEBI" id="CHEBI:17319"/>
        <dbReference type="ChEBI" id="CHEBI:33737"/>
        <dbReference type="ChEBI" id="CHEBI:33738"/>
        <dbReference type="ChEBI" id="CHEBI:57844"/>
        <dbReference type="ChEBI" id="CHEBI:57856"/>
        <dbReference type="ChEBI" id="CHEBI:59789"/>
        <dbReference type="ChEBI" id="CHEBI:74411"/>
        <dbReference type="ChEBI" id="CHEBI:74497"/>
        <dbReference type="EC" id="2.1.1.192"/>
    </reaction>
</comment>
<feature type="domain" description="Radical SAM core" evidence="15">
    <location>
        <begin position="108"/>
        <end position="349"/>
    </location>
</feature>
<keyword evidence="5 14" id="KW-0698">rRNA processing</keyword>
<feature type="binding site" evidence="14">
    <location>
        <begin position="178"/>
        <end position="179"/>
    </location>
    <ligand>
        <name>S-adenosyl-L-methionine</name>
        <dbReference type="ChEBI" id="CHEBI:59789"/>
    </ligand>
</feature>
<dbReference type="GO" id="GO:0030488">
    <property type="term" value="P:tRNA methylation"/>
    <property type="evidence" value="ECO:0007669"/>
    <property type="project" value="UniProtKB-UniRule"/>
</dbReference>
<dbReference type="GO" id="GO:0046872">
    <property type="term" value="F:metal ion binding"/>
    <property type="evidence" value="ECO:0007669"/>
    <property type="project" value="UniProtKB-KW"/>
</dbReference>
<comment type="similarity">
    <text evidence="2 14">Belongs to the radical SAM superfamily. RlmN family.</text>
</comment>
<feature type="binding site" evidence="14">
    <location>
        <position position="129"/>
    </location>
    <ligand>
        <name>[4Fe-4S] cluster</name>
        <dbReference type="ChEBI" id="CHEBI:49883"/>
        <note>4Fe-4S-S-AdoMet</note>
    </ligand>
</feature>
<dbReference type="Pfam" id="PF21016">
    <property type="entry name" value="RlmN_N"/>
    <property type="match status" value="1"/>
</dbReference>
<evidence type="ECO:0000256" key="1">
    <source>
        <dbReference type="ARBA" id="ARBA00004496"/>
    </source>
</evidence>
<evidence type="ECO:0000256" key="10">
    <source>
        <dbReference type="ARBA" id="ARBA00022723"/>
    </source>
</evidence>
<dbReference type="NCBIfam" id="TIGR00048">
    <property type="entry name" value="rRNA_mod_RlmN"/>
    <property type="match status" value="1"/>
</dbReference>
<evidence type="ECO:0000256" key="7">
    <source>
        <dbReference type="ARBA" id="ARBA00022679"/>
    </source>
</evidence>
<dbReference type="Gene3D" id="3.20.20.70">
    <property type="entry name" value="Aldolase class I"/>
    <property type="match status" value="1"/>
</dbReference>
<dbReference type="GO" id="GO:0070040">
    <property type="term" value="F:rRNA (adenine(2503)-C2-)-methyltransferase activity"/>
    <property type="evidence" value="ECO:0007669"/>
    <property type="project" value="UniProtKB-UniRule"/>
</dbReference>
<dbReference type="EMBL" id="LR217695">
    <property type="protein sequence ID" value="VFP78177.1"/>
    <property type="molecule type" value="Genomic_DNA"/>
</dbReference>
<keyword evidence="6 14" id="KW-0489">Methyltransferase</keyword>
<dbReference type="AlphaFoldDB" id="A0A451CXS2"/>
<name>A0A451CXS2_9GAMM</name>